<dbReference type="GO" id="GO:0005794">
    <property type="term" value="C:Golgi apparatus"/>
    <property type="evidence" value="ECO:0007669"/>
    <property type="project" value="UniProtKB-SubCell"/>
</dbReference>
<reference evidence="6 7" key="1">
    <citation type="journal article" date="2011" name="Science">
        <title>The ecoresponsive genome of Daphnia pulex.</title>
        <authorList>
            <person name="Colbourne J.K."/>
            <person name="Pfrender M.E."/>
            <person name="Gilbert D."/>
            <person name="Thomas W.K."/>
            <person name="Tucker A."/>
            <person name="Oakley T.H."/>
            <person name="Tokishita S."/>
            <person name="Aerts A."/>
            <person name="Arnold G.J."/>
            <person name="Basu M.K."/>
            <person name="Bauer D.J."/>
            <person name="Caceres C.E."/>
            <person name="Carmel L."/>
            <person name="Casola C."/>
            <person name="Choi J.H."/>
            <person name="Detter J.C."/>
            <person name="Dong Q."/>
            <person name="Dusheyko S."/>
            <person name="Eads B.D."/>
            <person name="Frohlich T."/>
            <person name="Geiler-Samerotte K.A."/>
            <person name="Gerlach D."/>
            <person name="Hatcher P."/>
            <person name="Jogdeo S."/>
            <person name="Krijgsveld J."/>
            <person name="Kriventseva E.V."/>
            <person name="Kultz D."/>
            <person name="Laforsch C."/>
            <person name="Lindquist E."/>
            <person name="Lopez J."/>
            <person name="Manak J.R."/>
            <person name="Muller J."/>
            <person name="Pangilinan J."/>
            <person name="Patwardhan R.P."/>
            <person name="Pitluck S."/>
            <person name="Pritham E.J."/>
            <person name="Rechtsteiner A."/>
            <person name="Rho M."/>
            <person name="Rogozin I.B."/>
            <person name="Sakarya O."/>
            <person name="Salamov A."/>
            <person name="Schaack S."/>
            <person name="Shapiro H."/>
            <person name="Shiga Y."/>
            <person name="Skalitzky C."/>
            <person name="Smith Z."/>
            <person name="Souvorov A."/>
            <person name="Sung W."/>
            <person name="Tang Z."/>
            <person name="Tsuchiya D."/>
            <person name="Tu H."/>
            <person name="Vos H."/>
            <person name="Wang M."/>
            <person name="Wolf Y.I."/>
            <person name="Yamagata H."/>
            <person name="Yamada T."/>
            <person name="Ye Y."/>
            <person name="Shaw J.R."/>
            <person name="Andrews J."/>
            <person name="Crease T.J."/>
            <person name="Tang H."/>
            <person name="Lucas S.M."/>
            <person name="Robertson H.M."/>
            <person name="Bork P."/>
            <person name="Koonin E.V."/>
            <person name="Zdobnov E.M."/>
            <person name="Grigoriev I.V."/>
            <person name="Lynch M."/>
            <person name="Boore J.L."/>
        </authorList>
    </citation>
    <scope>NUCLEOTIDE SEQUENCE [LARGE SCALE GENOMIC DNA]</scope>
</reference>
<dbReference type="HOGENOM" id="CLU_1671098_0_0_1"/>
<evidence type="ECO:0000313" key="6">
    <source>
        <dbReference type="EMBL" id="EFX66830.1"/>
    </source>
</evidence>
<dbReference type="InterPro" id="IPR026109">
    <property type="entry name" value="GKAP1"/>
</dbReference>
<feature type="region of interest" description="Disordered" evidence="5">
    <location>
        <begin position="1"/>
        <end position="31"/>
    </location>
</feature>
<dbReference type="PhylomeDB" id="E9HN63"/>
<evidence type="ECO:0000313" key="7">
    <source>
        <dbReference type="Proteomes" id="UP000000305"/>
    </source>
</evidence>
<gene>
    <name evidence="6" type="ORF">DAPPUDRAFT_331697</name>
</gene>
<comment type="similarity">
    <text evidence="2">Belongs to the GKAP1 family.</text>
</comment>
<dbReference type="GO" id="GO:0007165">
    <property type="term" value="P:signal transduction"/>
    <property type="evidence" value="ECO:0000318"/>
    <property type="project" value="GO_Central"/>
</dbReference>
<dbReference type="PANTHER" id="PTHR14899">
    <property type="entry name" value="G KINASE ANCHORING PROTEIN 1"/>
    <property type="match status" value="1"/>
</dbReference>
<feature type="region of interest" description="Disordered" evidence="5">
    <location>
        <begin position="126"/>
        <end position="158"/>
    </location>
</feature>
<feature type="compositionally biased region" description="Polar residues" evidence="5">
    <location>
        <begin position="1"/>
        <end position="11"/>
    </location>
</feature>
<name>E9HN63_DAPPU</name>
<dbReference type="EMBL" id="GL732693">
    <property type="protein sequence ID" value="EFX66830.1"/>
    <property type="molecule type" value="Genomic_DNA"/>
</dbReference>
<dbReference type="KEGG" id="dpx:DAPPUDRAFT_331697"/>
<keyword evidence="7" id="KW-1185">Reference proteome</keyword>
<dbReference type="AlphaFoldDB" id="E9HN63"/>
<proteinExistence type="inferred from homology"/>
<dbReference type="OrthoDB" id="5864420at2759"/>
<evidence type="ECO:0000256" key="3">
    <source>
        <dbReference type="ARBA" id="ARBA00023034"/>
    </source>
</evidence>
<organism evidence="6 7">
    <name type="scientific">Daphnia pulex</name>
    <name type="common">Water flea</name>
    <dbReference type="NCBI Taxonomy" id="6669"/>
    <lineage>
        <taxon>Eukaryota</taxon>
        <taxon>Metazoa</taxon>
        <taxon>Ecdysozoa</taxon>
        <taxon>Arthropoda</taxon>
        <taxon>Crustacea</taxon>
        <taxon>Branchiopoda</taxon>
        <taxon>Diplostraca</taxon>
        <taxon>Cladocera</taxon>
        <taxon>Anomopoda</taxon>
        <taxon>Daphniidae</taxon>
        <taxon>Daphnia</taxon>
    </lineage>
</organism>
<evidence type="ECO:0000256" key="5">
    <source>
        <dbReference type="SAM" id="MobiDB-lite"/>
    </source>
</evidence>
<comment type="subcellular location">
    <subcellularLocation>
        <location evidence="1">Golgi apparatus</location>
    </subcellularLocation>
</comment>
<sequence>MSLDQFKQVSQEPIHEAPAHEGTNGKAVKDDHFFDEVADDAKKISLQVEQPRLAQLQDEFNQQNLEIESFRLENDKLCEELFNVKTRNKKLCGILLRGEMKEKSQLLVEMDKISKVKDELTAELENMSSQLQQERSKVSALTDSKKTATYKKRNDSEK</sequence>
<evidence type="ECO:0000256" key="2">
    <source>
        <dbReference type="ARBA" id="ARBA00006662"/>
    </source>
</evidence>
<evidence type="ECO:0000256" key="4">
    <source>
        <dbReference type="ARBA" id="ARBA00023054"/>
    </source>
</evidence>
<evidence type="ECO:0000256" key="1">
    <source>
        <dbReference type="ARBA" id="ARBA00004555"/>
    </source>
</evidence>
<protein>
    <submittedName>
        <fullName evidence="6">Uncharacterized protein</fullName>
    </submittedName>
</protein>
<dbReference type="InParanoid" id="E9HN63"/>
<keyword evidence="4" id="KW-0175">Coiled coil</keyword>
<accession>E9HN63</accession>
<dbReference type="OMA" id="AVKDDHF"/>
<dbReference type="Proteomes" id="UP000000305">
    <property type="component" value="Unassembled WGS sequence"/>
</dbReference>
<keyword evidence="3" id="KW-0333">Golgi apparatus</keyword>
<dbReference type="PANTHER" id="PTHR14899:SF0">
    <property type="entry name" value="G KINASE-ANCHORING PROTEIN 1"/>
    <property type="match status" value="1"/>
</dbReference>